<dbReference type="Proteomes" id="UP000189545">
    <property type="component" value="Chromosome"/>
</dbReference>
<organism evidence="1 2">
    <name type="scientific">Shewanella psychrophila</name>
    <dbReference type="NCBI Taxonomy" id="225848"/>
    <lineage>
        <taxon>Bacteria</taxon>
        <taxon>Pseudomonadati</taxon>
        <taxon>Pseudomonadota</taxon>
        <taxon>Gammaproteobacteria</taxon>
        <taxon>Alteromonadales</taxon>
        <taxon>Shewanellaceae</taxon>
        <taxon>Shewanella</taxon>
    </lineage>
</organism>
<dbReference type="OrthoDB" id="6267582at2"/>
<reference evidence="1 2" key="1">
    <citation type="submission" date="2016-03" db="EMBL/GenBank/DDBJ databases">
        <title>Complete genome sequence of Shewanella psychrophila WP2, a deep sea bacterium isolated from west Pacific sediment.</title>
        <authorList>
            <person name="Xu G."/>
            <person name="Jian H."/>
        </authorList>
    </citation>
    <scope>NUCLEOTIDE SEQUENCE [LARGE SCALE GENOMIC DNA]</scope>
    <source>
        <strain evidence="1 2">WP2</strain>
    </source>
</reference>
<evidence type="ECO:0000313" key="1">
    <source>
        <dbReference type="EMBL" id="AQS35237.1"/>
    </source>
</evidence>
<sequence>MLRYILSAIILYAFWLTYQDASEYFDEQSLNEVELAQAEVTVKLAKQAALLEETRRYSQIEDLGSE</sequence>
<name>A0A1S6HI94_9GAMM</name>
<evidence type="ECO:0000313" key="2">
    <source>
        <dbReference type="Proteomes" id="UP000189545"/>
    </source>
</evidence>
<gene>
    <name evidence="1" type="ORF">Sps_00012</name>
</gene>
<dbReference type="RefSeq" id="WP_077750608.1">
    <property type="nucleotide sequence ID" value="NZ_CP014782.1"/>
</dbReference>
<accession>A0A1S6HI94</accession>
<dbReference type="AlphaFoldDB" id="A0A1S6HI94"/>
<keyword evidence="2" id="KW-1185">Reference proteome</keyword>
<dbReference type="KEGG" id="spsw:Sps_00012"/>
<proteinExistence type="predicted"/>
<dbReference type="EMBL" id="CP014782">
    <property type="protein sequence ID" value="AQS35237.1"/>
    <property type="molecule type" value="Genomic_DNA"/>
</dbReference>
<protein>
    <submittedName>
        <fullName evidence="1">Uncharacterized protein</fullName>
    </submittedName>
</protein>